<keyword evidence="5 8" id="KW-0496">Mitochondrion</keyword>
<dbReference type="Gene3D" id="3.30.70.870">
    <property type="entry name" value="Elongation Factor G (Translational Gtpase), domain 3"/>
    <property type="match status" value="1"/>
</dbReference>
<dbReference type="HAMAP" id="MF_00071">
    <property type="entry name" value="LepA"/>
    <property type="match status" value="1"/>
</dbReference>
<protein>
    <recommendedName>
        <fullName evidence="8">Translation factor GUF1 homolog, mitochondrial</fullName>
        <ecNumber evidence="8">3.6.5.n1</ecNumber>
    </recommendedName>
    <alternativeName>
        <fullName evidence="8">Elongation factor 4 homolog</fullName>
        <shortName evidence="8">EF-4</shortName>
    </alternativeName>
    <alternativeName>
        <fullName evidence="8">GTPase GUF1 homolog</fullName>
    </alternativeName>
    <alternativeName>
        <fullName evidence="8">Ribosomal back-translocase</fullName>
    </alternativeName>
</protein>
<dbReference type="PRINTS" id="PR00315">
    <property type="entry name" value="ELONGATNFCT"/>
</dbReference>
<dbReference type="CDD" id="cd03699">
    <property type="entry name" value="EF4_II"/>
    <property type="match status" value="1"/>
</dbReference>
<dbReference type="NCBIfam" id="TIGR00231">
    <property type="entry name" value="small_GTP"/>
    <property type="match status" value="1"/>
</dbReference>
<dbReference type="WBParaSite" id="DME_0000196801-mRNA-1">
    <property type="protein sequence ID" value="DME_0000196801-mRNA-1"/>
    <property type="gene ID" value="DME_0000196801"/>
</dbReference>
<dbReference type="FunFam" id="2.40.30.10:FF:000015">
    <property type="entry name" value="Translation factor GUF1, mitochondrial"/>
    <property type="match status" value="1"/>
</dbReference>
<keyword evidence="12" id="KW-1185">Reference proteome</keyword>
<dbReference type="InterPro" id="IPR038363">
    <property type="entry name" value="LepA_C_sf"/>
</dbReference>
<dbReference type="SUPFAM" id="SSF52540">
    <property type="entry name" value="P-loop containing nucleoside triphosphate hydrolases"/>
    <property type="match status" value="1"/>
</dbReference>
<feature type="domain" description="Tr-type G" evidence="9">
    <location>
        <begin position="17"/>
        <end position="193"/>
    </location>
</feature>
<dbReference type="EC" id="3.6.5.n1" evidence="8"/>
<dbReference type="InterPro" id="IPR000795">
    <property type="entry name" value="T_Tr_GTP-bd_dom"/>
</dbReference>
<comment type="catalytic activity">
    <reaction evidence="8">
        <text>GTP + H2O = GDP + phosphate + H(+)</text>
        <dbReference type="Rhea" id="RHEA:19669"/>
        <dbReference type="ChEBI" id="CHEBI:15377"/>
        <dbReference type="ChEBI" id="CHEBI:15378"/>
        <dbReference type="ChEBI" id="CHEBI:37565"/>
        <dbReference type="ChEBI" id="CHEBI:43474"/>
        <dbReference type="ChEBI" id="CHEBI:58189"/>
        <dbReference type="EC" id="3.6.5.n1"/>
    </reaction>
</comment>
<evidence type="ECO:0000256" key="4">
    <source>
        <dbReference type="ARBA" id="ARBA00022801"/>
    </source>
</evidence>
<dbReference type="CDD" id="cd03709">
    <property type="entry name" value="lepA_C"/>
    <property type="match status" value="1"/>
</dbReference>
<dbReference type="InterPro" id="IPR035647">
    <property type="entry name" value="EFG_III/V"/>
</dbReference>
<dbReference type="Pfam" id="PF03144">
    <property type="entry name" value="GTP_EFTU_D2"/>
    <property type="match status" value="1"/>
</dbReference>
<dbReference type="InterPro" id="IPR000640">
    <property type="entry name" value="EFG_V-like"/>
</dbReference>
<feature type="binding site" evidence="8">
    <location>
        <begin position="140"/>
        <end position="143"/>
    </location>
    <ligand>
        <name>GTP</name>
        <dbReference type="ChEBI" id="CHEBI:37565"/>
    </ligand>
</feature>
<dbReference type="SUPFAM" id="SSF50447">
    <property type="entry name" value="Translation proteins"/>
    <property type="match status" value="1"/>
</dbReference>
<feature type="binding site" evidence="8">
    <location>
        <begin position="26"/>
        <end position="33"/>
    </location>
    <ligand>
        <name>GTP</name>
        <dbReference type="ChEBI" id="CHEBI:37565"/>
    </ligand>
</feature>
<feature type="binding site" evidence="8">
    <location>
        <begin position="86"/>
        <end position="90"/>
    </location>
    <ligand>
        <name>GTP</name>
        <dbReference type="ChEBI" id="CHEBI:37565"/>
    </ligand>
</feature>
<dbReference type="InterPro" id="IPR035654">
    <property type="entry name" value="LepA_IV"/>
</dbReference>
<dbReference type="Gene3D" id="3.30.70.240">
    <property type="match status" value="1"/>
</dbReference>
<dbReference type="Pfam" id="PF00009">
    <property type="entry name" value="GTP_EFTU"/>
    <property type="match status" value="1"/>
</dbReference>
<keyword evidence="4 8" id="KW-0378">Hydrolase</keyword>
<dbReference type="GO" id="GO:0005759">
    <property type="term" value="C:mitochondrial matrix"/>
    <property type="evidence" value="ECO:0007669"/>
    <property type="project" value="UniProtKB-UniRule"/>
</dbReference>
<evidence type="ECO:0000313" key="11">
    <source>
        <dbReference type="Proteomes" id="UP000038040"/>
    </source>
</evidence>
<keyword evidence="3 8" id="KW-0999">Mitochondrion inner membrane</keyword>
<dbReference type="EMBL" id="UYYG01001155">
    <property type="protein sequence ID" value="VDN56355.1"/>
    <property type="molecule type" value="Genomic_DNA"/>
</dbReference>
<dbReference type="PROSITE" id="PS00301">
    <property type="entry name" value="G_TR_1"/>
    <property type="match status" value="1"/>
</dbReference>
<dbReference type="Gene3D" id="2.40.30.10">
    <property type="entry name" value="Translation factors"/>
    <property type="match status" value="1"/>
</dbReference>
<evidence type="ECO:0000256" key="8">
    <source>
        <dbReference type="HAMAP-Rule" id="MF_03137"/>
    </source>
</evidence>
<dbReference type="GO" id="GO:0005525">
    <property type="term" value="F:GTP binding"/>
    <property type="evidence" value="ECO:0007669"/>
    <property type="project" value="UniProtKB-UniRule"/>
</dbReference>
<evidence type="ECO:0000256" key="2">
    <source>
        <dbReference type="ARBA" id="ARBA00022741"/>
    </source>
</evidence>
<dbReference type="FunFam" id="3.40.50.300:FF:000078">
    <property type="entry name" value="Elongation factor 4"/>
    <property type="match status" value="1"/>
</dbReference>
<dbReference type="Pfam" id="PF00679">
    <property type="entry name" value="EFG_C"/>
    <property type="match status" value="1"/>
</dbReference>
<dbReference type="InterPro" id="IPR005225">
    <property type="entry name" value="Small_GTP-bd"/>
</dbReference>
<keyword evidence="6 8" id="KW-0342">GTP-binding</keyword>
<dbReference type="Proteomes" id="UP000038040">
    <property type="component" value="Unplaced"/>
</dbReference>
<dbReference type="PROSITE" id="PS51722">
    <property type="entry name" value="G_TR_2"/>
    <property type="match status" value="1"/>
</dbReference>
<organism evidence="11 13">
    <name type="scientific">Dracunculus medinensis</name>
    <name type="common">Guinea worm</name>
    <dbReference type="NCBI Taxonomy" id="318479"/>
    <lineage>
        <taxon>Eukaryota</taxon>
        <taxon>Metazoa</taxon>
        <taxon>Ecdysozoa</taxon>
        <taxon>Nematoda</taxon>
        <taxon>Chromadorea</taxon>
        <taxon>Rhabditida</taxon>
        <taxon>Spirurina</taxon>
        <taxon>Dracunculoidea</taxon>
        <taxon>Dracunculidae</taxon>
        <taxon>Dracunculus</taxon>
    </lineage>
</organism>
<reference evidence="13" key="1">
    <citation type="submission" date="2017-02" db="UniProtKB">
        <authorList>
            <consortium name="WormBaseParasite"/>
        </authorList>
    </citation>
    <scope>IDENTIFICATION</scope>
</reference>
<dbReference type="STRING" id="318479.A0A0N4U562"/>
<proteinExistence type="inferred from homology"/>
<dbReference type="Pfam" id="PF06421">
    <property type="entry name" value="LepA_C"/>
    <property type="match status" value="1"/>
</dbReference>
<dbReference type="InterPro" id="IPR009000">
    <property type="entry name" value="Transl_B-barrel_sf"/>
</dbReference>
<dbReference type="InterPro" id="IPR004161">
    <property type="entry name" value="EFTu-like_2"/>
</dbReference>
<dbReference type="FunFam" id="3.30.70.240:FF:000007">
    <property type="entry name" value="Translation factor GUF1, mitochondrial"/>
    <property type="match status" value="1"/>
</dbReference>
<comment type="similarity">
    <text evidence="8">Belongs to the GTP-binding elongation factor family. LepA subfamily.</text>
</comment>
<dbReference type="NCBIfam" id="TIGR01393">
    <property type="entry name" value="lepA"/>
    <property type="match status" value="1"/>
</dbReference>
<evidence type="ECO:0000256" key="7">
    <source>
        <dbReference type="ARBA" id="ARBA00023136"/>
    </source>
</evidence>
<dbReference type="Gene3D" id="3.40.50.300">
    <property type="entry name" value="P-loop containing nucleotide triphosphate hydrolases"/>
    <property type="match status" value="1"/>
</dbReference>
<sequence>MYNISPKSAALLMRRREKIRNFGIVAHVDHGKSTLADRILESAGIFDSEHESQILDTLQVERERGITVKAQTCTMIYKDHLLNLIDTPGHVDFNYEVCRSLAVSDGILFIVAANQGIQAQTVTNFWLAFERDVTIIPIINKIDMKDVDLELVKKQMINLFEFNLSDFLLISAKYRTNIPLLLDAIIERVPCPKVDYNAPFRSLIFDSWYDKYIGAIVLVLVKEGSVTRGQKISSFLNKKEYEVHEVGIMHPNMLPVESLYAGQIGYIVTRMTSVKEAAVGDTLFDYSSKAVIVPVSGFKPAKPTIYSGLFPVDGNDYDSLKQAVERLALNDPSVSISGDSSPALGLGWRIGFSGMLHMEVFGARLEQEHKANVILTYPSIEFRAIIKDNQTVRKKRYEGKSEISVVDASKFPDPSDVEKFLQPMVKLTIIMPCKYLWPVKSLCKQANGVFNEVSYIDETRVMLQSHLPLAKVIVGFFEDLKRITSGFASFDYEHDGYEEVNLIKLVISINDKPVDEFSQVLIASQAKNRAQLIVQHLKKEIPRQQFEVIIKATIGTSSKIIAQARISPIKKDFTQTLKGNFGGGGDRFKKKLADQKDGKARLKLLGKVAIPKEAFINFLKN</sequence>
<dbReference type="GO" id="GO:0097177">
    <property type="term" value="F:mitochondrial ribosome binding"/>
    <property type="evidence" value="ECO:0007669"/>
    <property type="project" value="TreeGrafter"/>
</dbReference>
<dbReference type="PANTHER" id="PTHR43512">
    <property type="entry name" value="TRANSLATION FACTOR GUF1-RELATED"/>
    <property type="match status" value="1"/>
</dbReference>
<keyword evidence="2 8" id="KW-0547">Nucleotide-binding</keyword>
<dbReference type="InterPro" id="IPR027417">
    <property type="entry name" value="P-loop_NTPase"/>
</dbReference>
<evidence type="ECO:0000313" key="12">
    <source>
        <dbReference type="Proteomes" id="UP000274756"/>
    </source>
</evidence>
<dbReference type="SUPFAM" id="SSF54980">
    <property type="entry name" value="EF-G C-terminal domain-like"/>
    <property type="match status" value="2"/>
</dbReference>
<evidence type="ECO:0000256" key="6">
    <source>
        <dbReference type="ARBA" id="ARBA00023134"/>
    </source>
</evidence>
<dbReference type="GO" id="GO:0003924">
    <property type="term" value="F:GTPase activity"/>
    <property type="evidence" value="ECO:0007669"/>
    <property type="project" value="UniProtKB-UniRule"/>
</dbReference>
<name>A0A0N4U562_DRAME</name>
<gene>
    <name evidence="10" type="ORF">DME_LOCUS6328</name>
</gene>
<evidence type="ECO:0000256" key="1">
    <source>
        <dbReference type="ARBA" id="ARBA00005454"/>
    </source>
</evidence>
<evidence type="ECO:0000313" key="13">
    <source>
        <dbReference type="WBParaSite" id="DME_0000196801-mRNA-1"/>
    </source>
</evidence>
<reference evidence="10 12" key="2">
    <citation type="submission" date="2018-11" db="EMBL/GenBank/DDBJ databases">
        <authorList>
            <consortium name="Pathogen Informatics"/>
        </authorList>
    </citation>
    <scope>NUCLEOTIDE SEQUENCE [LARGE SCALE GENOMIC DNA]</scope>
</reference>
<evidence type="ECO:0000259" key="9">
    <source>
        <dbReference type="PROSITE" id="PS51722"/>
    </source>
</evidence>
<comment type="function">
    <text evidence="8">Promotes mitochondrial protein synthesis. May act as a fidelity factor of the translation reaction, by catalyzing a one-codon backward translocation of tRNAs on improperly translocated ribosomes. Binds to mitochondrial ribosomes in a GTP-dependent manner.</text>
</comment>
<comment type="similarity">
    <text evidence="1">Belongs to the TRAFAC class translation factor GTPase superfamily. Classic translation factor GTPase family. LepA subfamily.</text>
</comment>
<dbReference type="GO" id="GO:0006412">
    <property type="term" value="P:translation"/>
    <property type="evidence" value="ECO:0007669"/>
    <property type="project" value="UniProtKB-KW"/>
</dbReference>
<comment type="subcellular location">
    <subcellularLocation>
        <location evidence="8">Mitochondrion inner membrane</location>
        <topology evidence="8">Peripheral membrane protein</topology>
        <orientation evidence="8">Matrix side</orientation>
    </subcellularLocation>
</comment>
<dbReference type="GO" id="GO:0005743">
    <property type="term" value="C:mitochondrial inner membrane"/>
    <property type="evidence" value="ECO:0007669"/>
    <property type="project" value="UniProtKB-SubCell"/>
</dbReference>
<accession>A0A0N4U562</accession>
<evidence type="ECO:0000256" key="5">
    <source>
        <dbReference type="ARBA" id="ARBA00023128"/>
    </source>
</evidence>
<dbReference type="AlphaFoldDB" id="A0A0N4U562"/>
<keyword evidence="8" id="KW-0648">Protein biosynthesis</keyword>
<dbReference type="InterPro" id="IPR006297">
    <property type="entry name" value="EF-4"/>
</dbReference>
<dbReference type="FunFam" id="3.30.70.870:FF:000004">
    <property type="entry name" value="Translation factor GUF1, mitochondrial"/>
    <property type="match status" value="1"/>
</dbReference>
<dbReference type="PANTHER" id="PTHR43512:SF7">
    <property type="entry name" value="TRANSLATION FACTOR GUF1, MITOCHONDRIAL"/>
    <property type="match status" value="1"/>
</dbReference>
<dbReference type="GO" id="GO:0045727">
    <property type="term" value="P:positive regulation of translation"/>
    <property type="evidence" value="ECO:0007669"/>
    <property type="project" value="UniProtKB-UniRule"/>
</dbReference>
<keyword evidence="7 8" id="KW-0472">Membrane</keyword>
<evidence type="ECO:0000256" key="3">
    <source>
        <dbReference type="ARBA" id="ARBA00022792"/>
    </source>
</evidence>
<dbReference type="Proteomes" id="UP000274756">
    <property type="component" value="Unassembled WGS sequence"/>
</dbReference>
<dbReference type="Gene3D" id="3.30.70.2570">
    <property type="entry name" value="Elongation factor 4, C-terminal domain"/>
    <property type="match status" value="1"/>
</dbReference>
<dbReference type="InterPro" id="IPR013842">
    <property type="entry name" value="LepA_CTD"/>
</dbReference>
<evidence type="ECO:0000313" key="10">
    <source>
        <dbReference type="EMBL" id="VDN56355.1"/>
    </source>
</evidence>
<dbReference type="OrthoDB" id="1074at2759"/>
<dbReference type="InterPro" id="IPR031157">
    <property type="entry name" value="G_TR_CS"/>
</dbReference>